<evidence type="ECO:0000256" key="1">
    <source>
        <dbReference type="SAM" id="MobiDB-lite"/>
    </source>
</evidence>
<proteinExistence type="predicted"/>
<name>A0A5B7CKR3_PORTR</name>
<dbReference type="Proteomes" id="UP000324222">
    <property type="component" value="Unassembled WGS sequence"/>
</dbReference>
<evidence type="ECO:0000313" key="3">
    <source>
        <dbReference type="Proteomes" id="UP000324222"/>
    </source>
</evidence>
<protein>
    <submittedName>
        <fullName evidence="2">Uncharacterized protein</fullName>
    </submittedName>
</protein>
<dbReference type="AlphaFoldDB" id="A0A5B7CKR3"/>
<feature type="region of interest" description="Disordered" evidence="1">
    <location>
        <begin position="1"/>
        <end position="69"/>
    </location>
</feature>
<evidence type="ECO:0000313" key="2">
    <source>
        <dbReference type="EMBL" id="MPC08966.1"/>
    </source>
</evidence>
<keyword evidence="3" id="KW-1185">Reference proteome</keyword>
<gene>
    <name evidence="2" type="ORF">E2C01_001565</name>
</gene>
<sequence length="82" mass="8470">MTDPSVLAPDSVSVEAEILGPDAPAQGPGEPHFNLPVAKTTTGNRDAESSASPGPPSRPRASHWEGGRKGGAQVIIFIELNK</sequence>
<organism evidence="2 3">
    <name type="scientific">Portunus trituberculatus</name>
    <name type="common">Swimming crab</name>
    <name type="synonym">Neptunus trituberculatus</name>
    <dbReference type="NCBI Taxonomy" id="210409"/>
    <lineage>
        <taxon>Eukaryota</taxon>
        <taxon>Metazoa</taxon>
        <taxon>Ecdysozoa</taxon>
        <taxon>Arthropoda</taxon>
        <taxon>Crustacea</taxon>
        <taxon>Multicrustacea</taxon>
        <taxon>Malacostraca</taxon>
        <taxon>Eumalacostraca</taxon>
        <taxon>Eucarida</taxon>
        <taxon>Decapoda</taxon>
        <taxon>Pleocyemata</taxon>
        <taxon>Brachyura</taxon>
        <taxon>Eubrachyura</taxon>
        <taxon>Portunoidea</taxon>
        <taxon>Portunidae</taxon>
        <taxon>Portuninae</taxon>
        <taxon>Portunus</taxon>
    </lineage>
</organism>
<accession>A0A5B7CKR3</accession>
<comment type="caution">
    <text evidence="2">The sequence shown here is derived from an EMBL/GenBank/DDBJ whole genome shotgun (WGS) entry which is preliminary data.</text>
</comment>
<dbReference type="EMBL" id="VSRR010000050">
    <property type="protein sequence ID" value="MPC08966.1"/>
    <property type="molecule type" value="Genomic_DNA"/>
</dbReference>
<reference evidence="2 3" key="1">
    <citation type="submission" date="2019-05" db="EMBL/GenBank/DDBJ databases">
        <title>Another draft genome of Portunus trituberculatus and its Hox gene families provides insights of decapod evolution.</title>
        <authorList>
            <person name="Jeong J.-H."/>
            <person name="Song I."/>
            <person name="Kim S."/>
            <person name="Choi T."/>
            <person name="Kim D."/>
            <person name="Ryu S."/>
            <person name="Kim W."/>
        </authorList>
    </citation>
    <scope>NUCLEOTIDE SEQUENCE [LARGE SCALE GENOMIC DNA]</scope>
    <source>
        <tissue evidence="2">Muscle</tissue>
    </source>
</reference>